<dbReference type="Proteomes" id="UP000676194">
    <property type="component" value="Chromosome"/>
</dbReference>
<keyword evidence="2" id="KW-1185">Reference proteome</keyword>
<dbReference type="InterPro" id="IPR009057">
    <property type="entry name" value="Homeodomain-like_sf"/>
</dbReference>
<dbReference type="Pfam" id="PF13565">
    <property type="entry name" value="HTH_32"/>
    <property type="match status" value="1"/>
</dbReference>
<dbReference type="EMBL" id="CP074694">
    <property type="protein sequence ID" value="QVL33189.1"/>
    <property type="molecule type" value="Genomic_DNA"/>
</dbReference>
<gene>
    <name evidence="1" type="ORF">KIH39_04530</name>
</gene>
<dbReference type="SUPFAM" id="SSF46689">
    <property type="entry name" value="Homeodomain-like"/>
    <property type="match status" value="1"/>
</dbReference>
<accession>A0A8E6B8F7</accession>
<evidence type="ECO:0000313" key="1">
    <source>
        <dbReference type="EMBL" id="QVL33189.1"/>
    </source>
</evidence>
<evidence type="ECO:0000313" key="2">
    <source>
        <dbReference type="Proteomes" id="UP000676194"/>
    </source>
</evidence>
<dbReference type="RefSeq" id="WP_213498079.1">
    <property type="nucleotide sequence ID" value="NZ_CP074694.1"/>
</dbReference>
<protein>
    <submittedName>
        <fullName evidence="1">Helix-turn-helix domain-containing protein</fullName>
    </submittedName>
</protein>
<reference evidence="1" key="1">
    <citation type="submission" date="2021-05" db="EMBL/GenBank/DDBJ databases">
        <title>Complete genome sequence of the cellulolytic planctomycete Telmatocola sphagniphila SP2T and characterization of the first cellulase from planctomycetes.</title>
        <authorList>
            <person name="Rakitin A.L."/>
            <person name="Beletsky A.V."/>
            <person name="Naumoff D.G."/>
            <person name="Kulichevskaya I.S."/>
            <person name="Mardanov A.V."/>
            <person name="Ravin N.V."/>
            <person name="Dedysh S.N."/>
        </authorList>
    </citation>
    <scope>NUCLEOTIDE SEQUENCE</scope>
    <source>
        <strain evidence="1">SP2T</strain>
    </source>
</reference>
<proteinExistence type="predicted"/>
<sequence>MQKKYIVRLSVEEQATLQEVIRRQKGSAMKVRRAQILLKADADGPNWTDARIVEAFECRRQTVEMLRERLVTEGFEVALNGKKKPPRPTKLDGEQEAKVIAMRLGPPPAGYANWTLKLLADRVVALEIVDSISYETVRRTLKKTASRRSRSSTG</sequence>
<dbReference type="KEGG" id="tsph:KIH39_04530"/>
<name>A0A8E6B8F7_9BACT</name>
<organism evidence="1 2">
    <name type="scientific">Telmatocola sphagniphila</name>
    <dbReference type="NCBI Taxonomy" id="1123043"/>
    <lineage>
        <taxon>Bacteria</taxon>
        <taxon>Pseudomonadati</taxon>
        <taxon>Planctomycetota</taxon>
        <taxon>Planctomycetia</taxon>
        <taxon>Gemmatales</taxon>
        <taxon>Gemmataceae</taxon>
    </lineage>
</organism>
<dbReference type="AlphaFoldDB" id="A0A8E6B8F7"/>